<dbReference type="InterPro" id="IPR036047">
    <property type="entry name" value="F-box-like_dom_sf"/>
</dbReference>
<gene>
    <name evidence="1" type="ORF">pqer_cds_973</name>
</gene>
<name>A0A2U7UAI6_9VIRU</name>
<organism evidence="1">
    <name type="scientific">Pandoravirus quercus</name>
    <dbReference type="NCBI Taxonomy" id="2107709"/>
    <lineage>
        <taxon>Viruses</taxon>
        <taxon>Pandoravirus</taxon>
    </lineage>
</organism>
<accession>A0A2U7UAI6</accession>
<evidence type="ECO:0000313" key="1">
    <source>
        <dbReference type="EMBL" id="AVK75395.1"/>
    </source>
</evidence>
<dbReference type="KEGG" id="vg:36844536"/>
<protein>
    <submittedName>
        <fullName evidence="1">Ankyrin repeat domain containing protein</fullName>
    </submittedName>
</protein>
<dbReference type="InterPro" id="IPR036770">
    <property type="entry name" value="Ankyrin_rpt-contain_sf"/>
</dbReference>
<dbReference type="Proteomes" id="UP000248852">
    <property type="component" value="Segment"/>
</dbReference>
<dbReference type="SUPFAM" id="SSF48403">
    <property type="entry name" value="Ankyrin repeat"/>
    <property type="match status" value="1"/>
</dbReference>
<dbReference type="EMBL" id="MG011689">
    <property type="protein sequence ID" value="AVK75395.1"/>
    <property type="molecule type" value="Genomic_DNA"/>
</dbReference>
<sequence length="483" mass="52233">MTTAMTLGMGESHAPPWDTLPPELWREVLLRCPSDRDLYACLCAARCFHALTSADLAARFYADATVEGMCAAGDMGGLEYAMAHRPASAPPINWPLCLSEAGLRGNHHVVAWIVEHVSIPGRVRPWEDARVSALETQDPLLCAMVSVVLLVGREAPITSYARQALGRLHEILRHTPPEAKAATVRRCEELGGGWARLSKWLCWNDEPPPDIERAESLVRLDIEERTCRLGGDVDVAQSIARRLAEAVQPQIVNDLIRAGRLDAAANIMTNPATHTGLSSCIAGRVVANVARASVKAGRIDLLDALGCFDARTSAIVDIYTDGRWAHMWTVIVEAAAGSGHNRILERMWGTPAAPDVVVRGSNAVATAVVGGHAECVRWLCERGFPVATAEAWSPLWQNRVSALSLALLARRTDMADLILATADADAAARRAFSEAVAAGDLRVARYIRRVRPSAADQRPPPVIQQRDPFGGAVLVPLDRDDAP</sequence>
<dbReference type="Gene3D" id="1.25.40.20">
    <property type="entry name" value="Ankyrin repeat-containing domain"/>
    <property type="match status" value="1"/>
</dbReference>
<proteinExistence type="predicted"/>
<dbReference type="SUPFAM" id="SSF81383">
    <property type="entry name" value="F-box domain"/>
    <property type="match status" value="1"/>
</dbReference>
<dbReference type="GeneID" id="36844536"/>
<reference evidence="1" key="1">
    <citation type="journal article" date="2018" name="Nat. Commun.">
        <title>Diversity and evolution of the emerging Pandoraviridae family.</title>
        <authorList>
            <person name="Legendre M."/>
            <person name="Fabre E."/>
            <person name="Poirot O."/>
            <person name="Jeudy S."/>
            <person name="Lartigue A."/>
            <person name="Alempic J.M."/>
            <person name="Beucher L."/>
            <person name="Philippe N."/>
            <person name="Bertaux L."/>
            <person name="Christo-Foroux E."/>
            <person name="Labadie K."/>
            <person name="Coute Y."/>
            <person name="Abergel C."/>
            <person name="Claverie J.M."/>
        </authorList>
    </citation>
    <scope>NUCLEOTIDE SEQUENCE [LARGE SCALE GENOMIC DNA]</scope>
    <source>
        <strain evidence="1">Quercus</strain>
    </source>
</reference>
<dbReference type="RefSeq" id="YP_009483664.1">
    <property type="nucleotide sequence ID" value="NC_037667.1"/>
</dbReference>